<evidence type="ECO:0000313" key="2">
    <source>
        <dbReference type="EMBL" id="WKW11653.1"/>
    </source>
</evidence>
<gene>
    <name evidence="2" type="ORF">Strain138_000910</name>
    <name evidence="3" type="ORF">Strain318_000910</name>
</gene>
<feature type="transmembrane region" description="Helical" evidence="1">
    <location>
        <begin position="12"/>
        <end position="28"/>
    </location>
</feature>
<feature type="transmembrane region" description="Helical" evidence="1">
    <location>
        <begin position="78"/>
        <end position="97"/>
    </location>
</feature>
<keyword evidence="1" id="KW-0812">Transmembrane</keyword>
<accession>A0AA49Q4A5</accession>
<dbReference type="SUPFAM" id="SSF81442">
    <property type="entry name" value="Cytochrome c oxidase subunit I-like"/>
    <property type="match status" value="1"/>
</dbReference>
<dbReference type="EMBL" id="CP130613">
    <property type="protein sequence ID" value="WKW14563.1"/>
    <property type="molecule type" value="Genomic_DNA"/>
</dbReference>
<feature type="transmembrane region" description="Helical" evidence="1">
    <location>
        <begin position="109"/>
        <end position="132"/>
    </location>
</feature>
<protein>
    <submittedName>
        <fullName evidence="3">Uncharacterized protein</fullName>
    </submittedName>
</protein>
<reference evidence="3" key="1">
    <citation type="submission" date="2023-07" db="EMBL/GenBank/DDBJ databases">
        <authorList>
            <person name="Haufschild T."/>
            <person name="Kallscheuer N."/>
            <person name="Hammer J."/>
            <person name="Kohn T."/>
            <person name="Kabuu M."/>
            <person name="Jogler M."/>
            <person name="Wohfarth N."/>
            <person name="Heuer A."/>
            <person name="Rohde M."/>
            <person name="van Teeseling M.C.F."/>
            <person name="Jogler C."/>
        </authorList>
    </citation>
    <scope>NUCLEOTIDE SEQUENCE</scope>
    <source>
        <strain evidence="2">Strain 138</strain>
        <strain evidence="3">Strain 318</strain>
    </source>
</reference>
<dbReference type="AlphaFoldDB" id="A0AA49Q6J7"/>
<keyword evidence="4" id="KW-1185">Reference proteome</keyword>
<proteinExistence type="predicted"/>
<accession>A0AA49Q6J7</accession>
<dbReference type="Proteomes" id="UP001229955">
    <property type="component" value="Chromosome"/>
</dbReference>
<dbReference type="KEGG" id="pspc:Strain318_000910"/>
<feature type="transmembrane region" description="Helical" evidence="1">
    <location>
        <begin position="48"/>
        <end position="66"/>
    </location>
</feature>
<evidence type="ECO:0000256" key="1">
    <source>
        <dbReference type="SAM" id="Phobius"/>
    </source>
</evidence>
<evidence type="ECO:0000313" key="3">
    <source>
        <dbReference type="EMBL" id="WKW14563.1"/>
    </source>
</evidence>
<keyword evidence="1" id="KW-0472">Membrane</keyword>
<keyword evidence="1" id="KW-1133">Transmembrane helix</keyword>
<dbReference type="InterPro" id="IPR036927">
    <property type="entry name" value="Cyt_c_oxase-like_su1_sf"/>
</dbReference>
<sequence length="145" mass="15794">MNPLVRRYLKTAIAFLLVGLALGFWMLLGREFGIPTAWRLRSAHTHALLVGFVLMMIAGVALWMFPRARSGDARYKPVLAEIAWWGIAGGTATRVVLESWLGDTTGSAWRAAIVGAAALQVLGLAVFFLGMWPRIRSSGANPDGR</sequence>
<organism evidence="3 4">
    <name type="scientific">Pseudogemmatithrix spongiicola</name>
    <dbReference type="NCBI Taxonomy" id="3062599"/>
    <lineage>
        <taxon>Bacteria</taxon>
        <taxon>Pseudomonadati</taxon>
        <taxon>Gemmatimonadota</taxon>
        <taxon>Gemmatimonadia</taxon>
        <taxon>Gemmatimonadales</taxon>
        <taxon>Gemmatimonadaceae</taxon>
        <taxon>Pseudogemmatithrix</taxon>
    </lineage>
</organism>
<dbReference type="RefSeq" id="WP_367887351.1">
    <property type="nucleotide sequence ID" value="NZ_CP130612.1"/>
</dbReference>
<dbReference type="EMBL" id="CP130612">
    <property type="protein sequence ID" value="WKW11653.1"/>
    <property type="molecule type" value="Genomic_DNA"/>
</dbReference>
<evidence type="ECO:0000313" key="4">
    <source>
        <dbReference type="Proteomes" id="UP001229955"/>
    </source>
</evidence>
<dbReference type="Gene3D" id="1.20.210.10">
    <property type="entry name" value="Cytochrome c oxidase-like, subunit I domain"/>
    <property type="match status" value="1"/>
</dbReference>
<name>A0AA49Q6J7_9BACT</name>